<keyword evidence="4" id="KW-1185">Reference proteome</keyword>
<feature type="domain" description="NAD-dependent epimerase/dehydratase" evidence="2">
    <location>
        <begin position="10"/>
        <end position="179"/>
    </location>
</feature>
<keyword evidence="1" id="KW-0732">Signal</keyword>
<dbReference type="SUPFAM" id="SSF51735">
    <property type="entry name" value="NAD(P)-binding Rossmann-fold domains"/>
    <property type="match status" value="1"/>
</dbReference>
<dbReference type="PANTHER" id="PTHR48079:SF6">
    <property type="entry name" value="NAD(P)-BINDING DOMAIN-CONTAINING PROTEIN-RELATED"/>
    <property type="match status" value="1"/>
</dbReference>
<evidence type="ECO:0000256" key="1">
    <source>
        <dbReference type="SAM" id="SignalP"/>
    </source>
</evidence>
<dbReference type="Pfam" id="PF01370">
    <property type="entry name" value="Epimerase"/>
    <property type="match status" value="1"/>
</dbReference>
<organism evidence="3 4">
    <name type="scientific">Nonomuraea roseoviolacea subsp. carminata</name>
    <dbReference type="NCBI Taxonomy" id="160689"/>
    <lineage>
        <taxon>Bacteria</taxon>
        <taxon>Bacillati</taxon>
        <taxon>Actinomycetota</taxon>
        <taxon>Actinomycetes</taxon>
        <taxon>Streptosporangiales</taxon>
        <taxon>Streptosporangiaceae</taxon>
        <taxon>Nonomuraea</taxon>
    </lineage>
</organism>
<dbReference type="Gene3D" id="3.40.50.720">
    <property type="entry name" value="NAD(P)-binding Rossmann-like Domain"/>
    <property type="match status" value="1"/>
</dbReference>
<evidence type="ECO:0000259" key="2">
    <source>
        <dbReference type="Pfam" id="PF01370"/>
    </source>
</evidence>
<reference evidence="3 4" key="1">
    <citation type="submission" date="2022-06" db="EMBL/GenBank/DDBJ databases">
        <title>Sequencing the genomes of 1000 actinobacteria strains.</title>
        <authorList>
            <person name="Klenk H.-P."/>
        </authorList>
    </citation>
    <scope>NUCLEOTIDE SEQUENCE [LARGE SCALE GENOMIC DNA]</scope>
    <source>
        <strain evidence="3 4">DSM 44170</strain>
    </source>
</reference>
<dbReference type="EMBL" id="JAMZEC010000001">
    <property type="protein sequence ID" value="MCP2348042.1"/>
    <property type="molecule type" value="Genomic_DNA"/>
</dbReference>
<feature type="chain" id="PRO_5046349405" evidence="1">
    <location>
        <begin position="24"/>
        <end position="342"/>
    </location>
</feature>
<feature type="signal peptide" evidence="1">
    <location>
        <begin position="1"/>
        <end position="23"/>
    </location>
</feature>
<gene>
    <name evidence="3" type="ORF">HD595_004164</name>
</gene>
<dbReference type="RefSeq" id="WP_253771450.1">
    <property type="nucleotide sequence ID" value="NZ_BAAAVE010000006.1"/>
</dbReference>
<proteinExistence type="predicted"/>
<sequence>MSARLASMHVLVTGASGFVGAHAAVALTEAGHEPHLLVRDPAKAARSLTGAGAPGAGWPLHEADIRDAAAVRDALKGCDAVLHAAADMGVTGHGADLRGSNVVGLRNVLDQAVELGLDPVVHVSTVAVFVPPAGPRITPGSPLATPRNAYGRSKVEGERHARDLGGVTIVYPGGLLGPGQPRLDALNEGFRAGTRSGWPVVPGGVGILDVRDLAVALARCFTPGQGARRYLIGGHFMTWAELAALCAGLTGRPRRAYRLHPGLLRALATALDAAKALGVPVSYPLTRDAADIMLTMVPTDDTPALEALGVTLRPVEDTVSDTLRWLCAEGHLERREIGRLSP</sequence>
<evidence type="ECO:0000313" key="3">
    <source>
        <dbReference type="EMBL" id="MCP2348042.1"/>
    </source>
</evidence>
<dbReference type="InterPro" id="IPR036291">
    <property type="entry name" value="NAD(P)-bd_dom_sf"/>
</dbReference>
<dbReference type="PANTHER" id="PTHR48079">
    <property type="entry name" value="PROTEIN YEEZ"/>
    <property type="match status" value="1"/>
</dbReference>
<dbReference type="InterPro" id="IPR051783">
    <property type="entry name" value="NAD(P)-dependent_oxidoreduct"/>
</dbReference>
<accession>A0ABT1K2Z5</accession>
<evidence type="ECO:0000313" key="4">
    <source>
        <dbReference type="Proteomes" id="UP001320766"/>
    </source>
</evidence>
<protein>
    <submittedName>
        <fullName evidence="3">Nucleoside-diphosphate-sugar epimerase</fullName>
    </submittedName>
</protein>
<dbReference type="InterPro" id="IPR001509">
    <property type="entry name" value="Epimerase_deHydtase"/>
</dbReference>
<dbReference type="Proteomes" id="UP001320766">
    <property type="component" value="Unassembled WGS sequence"/>
</dbReference>
<comment type="caution">
    <text evidence="3">The sequence shown here is derived from an EMBL/GenBank/DDBJ whole genome shotgun (WGS) entry which is preliminary data.</text>
</comment>
<name>A0ABT1K2Z5_9ACTN</name>